<gene>
    <name evidence="7" type="ORF">SAMN05444716_10845</name>
</gene>
<dbReference type="Pfam" id="PF00724">
    <property type="entry name" value="Oxidored_FMN"/>
    <property type="match status" value="1"/>
</dbReference>
<dbReference type="InterPro" id="IPR044152">
    <property type="entry name" value="YqjM-like"/>
</dbReference>
<dbReference type="InterPro" id="IPR013785">
    <property type="entry name" value="Aldolase_TIM"/>
</dbReference>
<dbReference type="GO" id="GO:0003959">
    <property type="term" value="F:NADPH dehydrogenase activity"/>
    <property type="evidence" value="ECO:0007669"/>
    <property type="project" value="InterPro"/>
</dbReference>
<keyword evidence="3" id="KW-0288">FMN</keyword>
<sequence length="360" mass="38916">MSALFEPYTLRSLTLPNRVWMAPMCQYSAPLTGPDTGAVTDWHLVHYGARAVGGAGLVLLEATAVSPEGRISPADLGLWNERQQEALRPLTAFLKAQGAVPGIQLAHAGRKAGTDRPWNGGRPLAPEEGGWQPVGPSPLAFDEDHPVPAELTVEQIREITGRFADAARRALAAGFEVAEVHGAHGYLIGEFLSPYSNHRTDGYGGDFTGRTRFALEVVDAVRAVWPEELPLFFRISATDWLAEGGWEADDTVRFARLLREHGVDLLDVSTGGNAPGVRIPTGPGYQVPFAARVKAEAELPVAAVGLITEPEQAEKILVNGEADAVLLGRELLRDPSWAHRAARELGVRDRRVPAQYLRAV</sequence>
<organism evidence="7 8">
    <name type="scientific">Streptomyces harbinensis</name>
    <dbReference type="NCBI Taxonomy" id="1176198"/>
    <lineage>
        <taxon>Bacteria</taxon>
        <taxon>Bacillati</taxon>
        <taxon>Actinomycetota</taxon>
        <taxon>Actinomycetes</taxon>
        <taxon>Kitasatosporales</taxon>
        <taxon>Streptomycetaceae</taxon>
        <taxon>Streptomyces</taxon>
    </lineage>
</organism>
<reference evidence="8" key="1">
    <citation type="submission" date="2016-10" db="EMBL/GenBank/DDBJ databases">
        <authorList>
            <person name="Varghese N."/>
            <person name="Submissions S."/>
        </authorList>
    </citation>
    <scope>NUCLEOTIDE SEQUENCE [LARGE SCALE GENOMIC DNA]</scope>
    <source>
        <strain evidence="8">CGMCC 4.7047</strain>
    </source>
</reference>
<keyword evidence="2" id="KW-0285">Flavoprotein</keyword>
<dbReference type="Proteomes" id="UP000198873">
    <property type="component" value="Unassembled WGS sequence"/>
</dbReference>
<keyword evidence="8" id="KW-1185">Reference proteome</keyword>
<evidence type="ECO:0000313" key="7">
    <source>
        <dbReference type="EMBL" id="SFT12681.1"/>
    </source>
</evidence>
<proteinExistence type="predicted"/>
<keyword evidence="5" id="KW-0560">Oxidoreductase</keyword>
<protein>
    <submittedName>
        <fullName evidence="7">2,4-dienoyl-CoA reductase</fullName>
    </submittedName>
</protein>
<dbReference type="CDD" id="cd02932">
    <property type="entry name" value="OYE_YqiM_FMN"/>
    <property type="match status" value="1"/>
</dbReference>
<evidence type="ECO:0000256" key="4">
    <source>
        <dbReference type="ARBA" id="ARBA00022857"/>
    </source>
</evidence>
<evidence type="ECO:0000259" key="6">
    <source>
        <dbReference type="Pfam" id="PF00724"/>
    </source>
</evidence>
<dbReference type="RefSeq" id="WP_093844007.1">
    <property type="nucleotide sequence ID" value="NZ_FPAB01000008.1"/>
</dbReference>
<dbReference type="GO" id="GO:0010181">
    <property type="term" value="F:FMN binding"/>
    <property type="evidence" value="ECO:0007669"/>
    <property type="project" value="InterPro"/>
</dbReference>
<dbReference type="GO" id="GO:0050661">
    <property type="term" value="F:NADP binding"/>
    <property type="evidence" value="ECO:0007669"/>
    <property type="project" value="InterPro"/>
</dbReference>
<dbReference type="InterPro" id="IPR001155">
    <property type="entry name" value="OxRdtase_FMN_N"/>
</dbReference>
<dbReference type="Gene3D" id="3.20.20.70">
    <property type="entry name" value="Aldolase class I"/>
    <property type="match status" value="1"/>
</dbReference>
<dbReference type="AlphaFoldDB" id="A0A1I6VGB3"/>
<dbReference type="PANTHER" id="PTHR43303">
    <property type="entry name" value="NADPH DEHYDROGENASE C23G7.10C-RELATED"/>
    <property type="match status" value="1"/>
</dbReference>
<name>A0A1I6VGB3_9ACTN</name>
<dbReference type="EMBL" id="FPAB01000008">
    <property type="protein sequence ID" value="SFT12681.1"/>
    <property type="molecule type" value="Genomic_DNA"/>
</dbReference>
<evidence type="ECO:0000256" key="5">
    <source>
        <dbReference type="ARBA" id="ARBA00023002"/>
    </source>
</evidence>
<evidence type="ECO:0000256" key="2">
    <source>
        <dbReference type="ARBA" id="ARBA00022630"/>
    </source>
</evidence>
<feature type="domain" description="NADH:flavin oxidoreductase/NADH oxidase N-terminal" evidence="6">
    <location>
        <begin position="4"/>
        <end position="345"/>
    </location>
</feature>
<dbReference type="PANTHER" id="PTHR43303:SF4">
    <property type="entry name" value="NADPH DEHYDROGENASE C23G7.10C-RELATED"/>
    <property type="match status" value="1"/>
</dbReference>
<evidence type="ECO:0000256" key="1">
    <source>
        <dbReference type="ARBA" id="ARBA00001917"/>
    </source>
</evidence>
<dbReference type="SUPFAM" id="SSF51395">
    <property type="entry name" value="FMN-linked oxidoreductases"/>
    <property type="match status" value="1"/>
</dbReference>
<keyword evidence="4" id="KW-0521">NADP</keyword>
<evidence type="ECO:0000256" key="3">
    <source>
        <dbReference type="ARBA" id="ARBA00022643"/>
    </source>
</evidence>
<dbReference type="STRING" id="1176198.SAMN05444716_10845"/>
<evidence type="ECO:0000313" key="8">
    <source>
        <dbReference type="Proteomes" id="UP000198873"/>
    </source>
</evidence>
<accession>A0A1I6VGB3</accession>
<comment type="cofactor">
    <cofactor evidence="1">
        <name>FMN</name>
        <dbReference type="ChEBI" id="CHEBI:58210"/>
    </cofactor>
</comment>